<evidence type="ECO:0000259" key="11">
    <source>
        <dbReference type="PROSITE" id="PS50262"/>
    </source>
</evidence>
<dbReference type="InterPro" id="IPR017452">
    <property type="entry name" value="GPCR_Rhodpsn_7TM"/>
</dbReference>
<name>U3UA07_NILLU</name>
<dbReference type="GO" id="GO:0016020">
    <property type="term" value="C:membrane"/>
    <property type="evidence" value="ECO:0007669"/>
    <property type="project" value="UniProtKB-SubCell"/>
</dbReference>
<feature type="transmembrane region" description="Helical" evidence="10">
    <location>
        <begin position="154"/>
        <end position="178"/>
    </location>
</feature>
<dbReference type="SUPFAM" id="SSF81321">
    <property type="entry name" value="Family A G protein-coupled receptor-like"/>
    <property type="match status" value="1"/>
</dbReference>
<feature type="transmembrane region" description="Helical" evidence="10">
    <location>
        <begin position="298"/>
        <end position="323"/>
    </location>
</feature>
<dbReference type="PRINTS" id="PR01012">
    <property type="entry name" value="NRPEPTIDEYR"/>
</dbReference>
<feature type="transmembrane region" description="Helical" evidence="10">
    <location>
        <begin position="34"/>
        <end position="59"/>
    </location>
</feature>
<dbReference type="AlphaFoldDB" id="U3UA07"/>
<dbReference type="InterPro" id="IPR000611">
    <property type="entry name" value="NPY_rcpt"/>
</dbReference>
<keyword evidence="6 10" id="KW-0472">Membrane</keyword>
<dbReference type="PROSITE" id="PS00237">
    <property type="entry name" value="G_PROTEIN_RECEP_F1_1"/>
    <property type="match status" value="1"/>
</dbReference>
<evidence type="ECO:0000313" key="12">
    <source>
        <dbReference type="EMBL" id="BAO01088.1"/>
    </source>
</evidence>
<keyword evidence="4 10" id="KW-1133">Transmembrane helix</keyword>
<evidence type="ECO:0000256" key="8">
    <source>
        <dbReference type="ARBA" id="ARBA00023224"/>
    </source>
</evidence>
<evidence type="ECO:0000256" key="2">
    <source>
        <dbReference type="ARBA" id="ARBA00010663"/>
    </source>
</evidence>
<dbReference type="GO" id="GO:0004983">
    <property type="term" value="F:neuropeptide Y receptor activity"/>
    <property type="evidence" value="ECO:0007669"/>
    <property type="project" value="InterPro"/>
</dbReference>
<proteinExistence type="evidence at transcript level"/>
<evidence type="ECO:0000256" key="10">
    <source>
        <dbReference type="SAM" id="Phobius"/>
    </source>
</evidence>
<comment type="similarity">
    <text evidence="2 9">Belongs to the G-protein coupled receptor 1 family.</text>
</comment>
<keyword evidence="8 9" id="KW-0807">Transducer</keyword>
<keyword evidence="12" id="KW-0527">Neuropeptide</keyword>
<dbReference type="Gene3D" id="1.20.1070.10">
    <property type="entry name" value="Rhodopsin 7-helix transmembrane proteins"/>
    <property type="match status" value="1"/>
</dbReference>
<accession>U3UA07</accession>
<comment type="subcellular location">
    <subcellularLocation>
        <location evidence="1">Membrane</location>
        <topology evidence="1">Multi-pass membrane protein</topology>
    </subcellularLocation>
</comment>
<dbReference type="PANTHER" id="PTHR24235:SF12">
    <property type="entry name" value="G-PROTEIN COUPLED RECEPTORS FAMILY 1 PROFILE DOMAIN-CONTAINING PROTEIN"/>
    <property type="match status" value="1"/>
</dbReference>
<sequence length="377" mass="40586">MELNGTVNFSLQEAYGVLLESMGSDRNLDSHTEMVLVTVYGALMAVGLLANLAVGLVVAGRPRLRTARNLYVANLAVSDMTLCAVCMPFTLIAIVRRRWSLGVALCKLVPLAQGTNIMVSVGTITVIAVDRYSTIVRGGHHGSEGGTGGDRRRVAISIALVWALSALATLPVVFYQVVEPLTFSHVVLYETCIERWPSQTLRVSYTASVLLVQAVIPALVVGVVHARIASYLHQHAQTQKDSRRAKRELQRNRKTTMLLSGVAVLFAVSWLPLGVFTLTADLLFPPGADPNPASARQLYLTLAACHALAMSSAVSNPVVYGWLNTNIRQELLQLLPASCSSLAQPTAGDDPTTRHTSLALLHKPQTMVTNATTTAQL</sequence>
<evidence type="ECO:0000256" key="7">
    <source>
        <dbReference type="ARBA" id="ARBA00023170"/>
    </source>
</evidence>
<feature type="domain" description="G-protein coupled receptors family 1 profile" evidence="11">
    <location>
        <begin position="50"/>
        <end position="320"/>
    </location>
</feature>
<organism evidence="12">
    <name type="scientific">Nilaparvata lugens</name>
    <name type="common">Brown planthopper</name>
    <dbReference type="NCBI Taxonomy" id="108931"/>
    <lineage>
        <taxon>Eukaryota</taxon>
        <taxon>Metazoa</taxon>
        <taxon>Ecdysozoa</taxon>
        <taxon>Arthropoda</taxon>
        <taxon>Hexapoda</taxon>
        <taxon>Insecta</taxon>
        <taxon>Pterygota</taxon>
        <taxon>Neoptera</taxon>
        <taxon>Paraneoptera</taxon>
        <taxon>Hemiptera</taxon>
        <taxon>Auchenorrhyncha</taxon>
        <taxon>Fulgoroidea</taxon>
        <taxon>Delphacidae</taxon>
        <taxon>Delphacinae</taxon>
        <taxon>Nilaparvata</taxon>
    </lineage>
</organism>
<feature type="transmembrane region" description="Helical" evidence="10">
    <location>
        <begin position="256"/>
        <end position="278"/>
    </location>
</feature>
<dbReference type="EMBL" id="AB817321">
    <property type="protein sequence ID" value="BAO01088.1"/>
    <property type="molecule type" value="mRNA"/>
</dbReference>
<evidence type="ECO:0000256" key="3">
    <source>
        <dbReference type="ARBA" id="ARBA00022692"/>
    </source>
</evidence>
<dbReference type="OrthoDB" id="9046662at2759"/>
<evidence type="ECO:0000256" key="5">
    <source>
        <dbReference type="ARBA" id="ARBA00023040"/>
    </source>
</evidence>
<dbReference type="CDD" id="cd15203">
    <property type="entry name" value="7tmA_NPYR-like"/>
    <property type="match status" value="1"/>
</dbReference>
<dbReference type="InterPro" id="IPR000276">
    <property type="entry name" value="GPCR_Rhodpsn"/>
</dbReference>
<keyword evidence="5 9" id="KW-0297">G-protein coupled receptor</keyword>
<feature type="transmembrane region" description="Helical" evidence="10">
    <location>
        <begin position="205"/>
        <end position="224"/>
    </location>
</feature>
<dbReference type="PANTHER" id="PTHR24235">
    <property type="entry name" value="NEUROPEPTIDE Y RECEPTOR"/>
    <property type="match status" value="1"/>
</dbReference>
<protein>
    <submittedName>
        <fullName evidence="12">Neuropeptide GPCR A38</fullName>
    </submittedName>
</protein>
<keyword evidence="3 9" id="KW-0812">Transmembrane</keyword>
<evidence type="ECO:0000256" key="1">
    <source>
        <dbReference type="ARBA" id="ARBA00004141"/>
    </source>
</evidence>
<evidence type="ECO:0000256" key="6">
    <source>
        <dbReference type="ARBA" id="ARBA00023136"/>
    </source>
</evidence>
<evidence type="ECO:0000256" key="9">
    <source>
        <dbReference type="RuleBase" id="RU000688"/>
    </source>
</evidence>
<feature type="transmembrane region" description="Helical" evidence="10">
    <location>
        <begin position="71"/>
        <end position="95"/>
    </location>
</feature>
<dbReference type="Pfam" id="PF00001">
    <property type="entry name" value="7tm_1"/>
    <property type="match status" value="1"/>
</dbReference>
<dbReference type="PROSITE" id="PS50262">
    <property type="entry name" value="G_PROTEIN_RECEP_F1_2"/>
    <property type="match status" value="1"/>
</dbReference>
<gene>
    <name evidence="12" type="primary">nngr-a38</name>
</gene>
<keyword evidence="7 9" id="KW-0675">Receptor</keyword>
<reference evidence="12" key="1">
    <citation type="journal article" date="2014" name="Peptides">
        <title>Transcriptome analysis of neuropeptides and G-protein coupled receptors (GPCRs) for neuropeptides in the brown planthopper Nilaparvata lugens.</title>
        <authorList>
            <person name="Tanaka Y."/>
            <person name="Suetsugu Y."/>
            <person name="Yamamoto K."/>
            <person name="Noda H."/>
            <person name="Shinoda T."/>
        </authorList>
    </citation>
    <scope>NUCLEOTIDE SEQUENCE</scope>
</reference>
<dbReference type="PRINTS" id="PR00237">
    <property type="entry name" value="GPCRRHODOPSN"/>
</dbReference>
<feature type="transmembrane region" description="Helical" evidence="10">
    <location>
        <begin position="115"/>
        <end position="133"/>
    </location>
</feature>
<evidence type="ECO:0000256" key="4">
    <source>
        <dbReference type="ARBA" id="ARBA00022989"/>
    </source>
</evidence>